<dbReference type="CDD" id="cd00096">
    <property type="entry name" value="Ig"/>
    <property type="match status" value="1"/>
</dbReference>
<feature type="domain" description="Ig-like" evidence="4">
    <location>
        <begin position="29"/>
        <end position="135"/>
    </location>
</feature>
<comment type="caution">
    <text evidence="5">The sequence shown here is derived from an EMBL/GenBank/DDBJ whole genome shotgun (WGS) entry which is preliminary data.</text>
</comment>
<evidence type="ECO:0000256" key="2">
    <source>
        <dbReference type="SAM" id="MobiDB-lite"/>
    </source>
</evidence>
<dbReference type="PANTHER" id="PTHR12332">
    <property type="entry name" value="KEREN-RELATED"/>
    <property type="match status" value="1"/>
</dbReference>
<dbReference type="PROSITE" id="PS00022">
    <property type="entry name" value="EGF_1"/>
    <property type="match status" value="1"/>
</dbReference>
<name>A0AA38IDB2_9CUCU</name>
<evidence type="ECO:0000259" key="3">
    <source>
        <dbReference type="PROSITE" id="PS50026"/>
    </source>
</evidence>
<dbReference type="GO" id="GO:0005154">
    <property type="term" value="F:epidermal growth factor receptor binding"/>
    <property type="evidence" value="ECO:0007669"/>
    <property type="project" value="InterPro"/>
</dbReference>
<dbReference type="GO" id="GO:0048018">
    <property type="term" value="F:receptor ligand activity"/>
    <property type="evidence" value="ECO:0007669"/>
    <property type="project" value="InterPro"/>
</dbReference>
<evidence type="ECO:0000256" key="1">
    <source>
        <dbReference type="PROSITE-ProRule" id="PRU00076"/>
    </source>
</evidence>
<dbReference type="PROSITE" id="PS50026">
    <property type="entry name" value="EGF_3"/>
    <property type="match status" value="1"/>
</dbReference>
<feature type="region of interest" description="Disordered" evidence="2">
    <location>
        <begin position="129"/>
        <end position="154"/>
    </location>
</feature>
<feature type="disulfide bond" evidence="1">
    <location>
        <begin position="166"/>
        <end position="183"/>
    </location>
</feature>
<dbReference type="Proteomes" id="UP001168821">
    <property type="component" value="Unassembled WGS sequence"/>
</dbReference>
<dbReference type="PROSITE" id="PS50835">
    <property type="entry name" value="IG_LIKE"/>
    <property type="match status" value="1"/>
</dbReference>
<protein>
    <recommendedName>
        <fullName evidence="7">Protein vein</fullName>
    </recommendedName>
</protein>
<dbReference type="EMBL" id="JALNTZ010000004">
    <property type="protein sequence ID" value="KAJ3654120.1"/>
    <property type="molecule type" value="Genomic_DNA"/>
</dbReference>
<dbReference type="InterPro" id="IPR007110">
    <property type="entry name" value="Ig-like_dom"/>
</dbReference>
<gene>
    <name evidence="5" type="ORF">Zmor_013333</name>
</gene>
<keyword evidence="6" id="KW-1185">Reference proteome</keyword>
<proteinExistence type="predicted"/>
<dbReference type="Pfam" id="PF07679">
    <property type="entry name" value="I-set"/>
    <property type="match status" value="1"/>
</dbReference>
<evidence type="ECO:0000313" key="5">
    <source>
        <dbReference type="EMBL" id="KAJ3654120.1"/>
    </source>
</evidence>
<dbReference type="SUPFAM" id="SSF48726">
    <property type="entry name" value="Immunoglobulin"/>
    <property type="match status" value="1"/>
</dbReference>
<dbReference type="CDD" id="cd00054">
    <property type="entry name" value="EGF_CA"/>
    <property type="match status" value="1"/>
</dbReference>
<dbReference type="PROSITE" id="PS01186">
    <property type="entry name" value="EGF_2"/>
    <property type="match status" value="1"/>
</dbReference>
<evidence type="ECO:0000259" key="4">
    <source>
        <dbReference type="PROSITE" id="PS50835"/>
    </source>
</evidence>
<keyword evidence="1" id="KW-0245">EGF-like domain</keyword>
<sequence>MRPFQGRESASVLGMRPERVLNINSKTMPRNSLIVAAENASVARYGPGPGAAATGLYFNFVRVVRGFPIPLITWKVNDTILLPNNRTRITQKNDGKERRKSTLVIRNLTEADYGRYRCVARSVDKKSSHVDRTIGPKTMSKPKVTTTTNRPKPGKPCDFPMNRDFCLNGGTCFFTQSMVEYSCECPNGFVGQKCETKTSDQLSTYHHTPLSTCKVGLFTKYDKC</sequence>
<feature type="domain" description="EGF-like" evidence="3">
    <location>
        <begin position="153"/>
        <end position="195"/>
    </location>
</feature>
<dbReference type="SUPFAM" id="SSF57196">
    <property type="entry name" value="EGF/Laminin"/>
    <property type="match status" value="1"/>
</dbReference>
<dbReference type="InterPro" id="IPR043403">
    <property type="entry name" value="Gurken/Spitz"/>
</dbReference>
<dbReference type="InterPro" id="IPR013783">
    <property type="entry name" value="Ig-like_fold"/>
</dbReference>
<evidence type="ECO:0000313" key="6">
    <source>
        <dbReference type="Proteomes" id="UP001168821"/>
    </source>
</evidence>
<dbReference type="Gene3D" id="2.10.25.10">
    <property type="entry name" value="Laminin"/>
    <property type="match status" value="1"/>
</dbReference>
<dbReference type="Pfam" id="PF00008">
    <property type="entry name" value="EGF"/>
    <property type="match status" value="1"/>
</dbReference>
<dbReference type="AlphaFoldDB" id="A0AA38IDB2"/>
<organism evidence="5 6">
    <name type="scientific">Zophobas morio</name>
    <dbReference type="NCBI Taxonomy" id="2755281"/>
    <lineage>
        <taxon>Eukaryota</taxon>
        <taxon>Metazoa</taxon>
        <taxon>Ecdysozoa</taxon>
        <taxon>Arthropoda</taxon>
        <taxon>Hexapoda</taxon>
        <taxon>Insecta</taxon>
        <taxon>Pterygota</taxon>
        <taxon>Neoptera</taxon>
        <taxon>Endopterygota</taxon>
        <taxon>Coleoptera</taxon>
        <taxon>Polyphaga</taxon>
        <taxon>Cucujiformia</taxon>
        <taxon>Tenebrionidae</taxon>
        <taxon>Zophobas</taxon>
    </lineage>
</organism>
<evidence type="ECO:0008006" key="7">
    <source>
        <dbReference type="Google" id="ProtNLM"/>
    </source>
</evidence>
<dbReference type="InterPro" id="IPR013098">
    <property type="entry name" value="Ig_I-set"/>
</dbReference>
<keyword evidence="1" id="KW-1015">Disulfide bond</keyword>
<reference evidence="5" key="1">
    <citation type="journal article" date="2023" name="G3 (Bethesda)">
        <title>Whole genome assemblies of Zophobas morio and Tenebrio molitor.</title>
        <authorList>
            <person name="Kaur S."/>
            <person name="Stinson S.A."/>
            <person name="diCenzo G.C."/>
        </authorList>
    </citation>
    <scope>NUCLEOTIDE SEQUENCE</scope>
    <source>
        <strain evidence="5">QUZm001</strain>
    </source>
</reference>
<dbReference type="InterPro" id="IPR036179">
    <property type="entry name" value="Ig-like_dom_sf"/>
</dbReference>
<dbReference type="InterPro" id="IPR000742">
    <property type="entry name" value="EGF"/>
</dbReference>
<dbReference type="Gene3D" id="2.60.40.10">
    <property type="entry name" value="Immunoglobulins"/>
    <property type="match status" value="1"/>
</dbReference>
<accession>A0AA38IDB2</accession>
<comment type="caution">
    <text evidence="1">Lacks conserved residue(s) required for the propagation of feature annotation.</text>
</comment>
<dbReference type="SMART" id="SM00181">
    <property type="entry name" value="EGF"/>
    <property type="match status" value="1"/>
</dbReference>
<dbReference type="PANTHER" id="PTHR12332:SF1">
    <property type="entry name" value="KEREN-RELATED"/>
    <property type="match status" value="1"/>
</dbReference>
<dbReference type="GO" id="GO:0007173">
    <property type="term" value="P:epidermal growth factor receptor signaling pathway"/>
    <property type="evidence" value="ECO:0007669"/>
    <property type="project" value="InterPro"/>
</dbReference>
<feature type="disulfide bond" evidence="1">
    <location>
        <begin position="185"/>
        <end position="194"/>
    </location>
</feature>